<dbReference type="CDD" id="cd00090">
    <property type="entry name" value="HTH_ARSR"/>
    <property type="match status" value="1"/>
</dbReference>
<dbReference type="PANTHER" id="PTHR30154">
    <property type="entry name" value="LEUCINE-RESPONSIVE REGULATORY PROTEIN"/>
    <property type="match status" value="1"/>
</dbReference>
<dbReference type="InterPro" id="IPR036388">
    <property type="entry name" value="WH-like_DNA-bd_sf"/>
</dbReference>
<keyword evidence="6" id="KW-1185">Reference proteome</keyword>
<dbReference type="GO" id="GO:0043565">
    <property type="term" value="F:sequence-specific DNA binding"/>
    <property type="evidence" value="ECO:0007669"/>
    <property type="project" value="InterPro"/>
</dbReference>
<dbReference type="AlphaFoldDB" id="A0A7G9GI68"/>
<dbReference type="SMART" id="SM00344">
    <property type="entry name" value="HTH_ASNC"/>
    <property type="match status" value="1"/>
</dbReference>
<dbReference type="EMBL" id="CP060635">
    <property type="protein sequence ID" value="QNM10500.1"/>
    <property type="molecule type" value="Genomic_DNA"/>
</dbReference>
<keyword evidence="3" id="KW-0804">Transcription</keyword>
<reference evidence="5 6" key="1">
    <citation type="submission" date="2020-08" db="EMBL/GenBank/DDBJ databases">
        <authorList>
            <person name="Liu C."/>
            <person name="Sun Q."/>
        </authorList>
    </citation>
    <scope>NUCLEOTIDE SEQUENCE [LARGE SCALE GENOMIC DNA]</scope>
    <source>
        <strain evidence="5 6">NSJ-29</strain>
    </source>
</reference>
<dbReference type="Proteomes" id="UP000515860">
    <property type="component" value="Chromosome"/>
</dbReference>
<dbReference type="GO" id="GO:0043200">
    <property type="term" value="P:response to amino acid"/>
    <property type="evidence" value="ECO:0007669"/>
    <property type="project" value="TreeGrafter"/>
</dbReference>
<dbReference type="InterPro" id="IPR011008">
    <property type="entry name" value="Dimeric_a/b-barrel"/>
</dbReference>
<dbReference type="SUPFAM" id="SSF54909">
    <property type="entry name" value="Dimeric alpha+beta barrel"/>
    <property type="match status" value="1"/>
</dbReference>
<dbReference type="InterPro" id="IPR000485">
    <property type="entry name" value="AsnC-type_HTH_dom"/>
</dbReference>
<feature type="domain" description="HTH asnC-type" evidence="4">
    <location>
        <begin position="1"/>
        <end position="62"/>
    </location>
</feature>
<dbReference type="RefSeq" id="WP_118643060.1">
    <property type="nucleotide sequence ID" value="NZ_CP060635.1"/>
</dbReference>
<dbReference type="GO" id="GO:0005829">
    <property type="term" value="C:cytosol"/>
    <property type="evidence" value="ECO:0007669"/>
    <property type="project" value="TreeGrafter"/>
</dbReference>
<dbReference type="PRINTS" id="PR00033">
    <property type="entry name" value="HTHASNC"/>
</dbReference>
<dbReference type="Pfam" id="PF01037">
    <property type="entry name" value="AsnC_trans_reg"/>
    <property type="match status" value="1"/>
</dbReference>
<dbReference type="InterPro" id="IPR011991">
    <property type="entry name" value="ArsR-like_HTH"/>
</dbReference>
<name>A0A7G9GI68_9FIRM</name>
<dbReference type="PROSITE" id="PS50956">
    <property type="entry name" value="HTH_ASNC_2"/>
    <property type="match status" value="1"/>
</dbReference>
<evidence type="ECO:0000313" key="6">
    <source>
        <dbReference type="Proteomes" id="UP000515860"/>
    </source>
</evidence>
<dbReference type="Pfam" id="PF13404">
    <property type="entry name" value="HTH_AsnC-type"/>
    <property type="match status" value="1"/>
</dbReference>
<sequence>MDSIDYKILKILQKNARETASNISKEIHLSVSAVIERIRKLEENKIIKEYTIIVDEKRTGNAMTALMEVSLGNPKYFDSFSEAINSMDTIVSCYYQTGDFDLLLKISCESSDELEHIHREIMSLDGVSDTRTHVVLKNVKNIYSAIRKPEKR</sequence>
<keyword evidence="2" id="KW-0238">DNA-binding</keyword>
<dbReference type="InterPro" id="IPR019888">
    <property type="entry name" value="Tscrpt_reg_AsnC-like"/>
</dbReference>
<dbReference type="Gene3D" id="1.10.10.10">
    <property type="entry name" value="Winged helix-like DNA-binding domain superfamily/Winged helix DNA-binding domain"/>
    <property type="match status" value="1"/>
</dbReference>
<protein>
    <submittedName>
        <fullName evidence="5">Lrp/AsnC family transcriptional regulator</fullName>
    </submittedName>
</protein>
<evidence type="ECO:0000259" key="4">
    <source>
        <dbReference type="PROSITE" id="PS50956"/>
    </source>
</evidence>
<dbReference type="InterPro" id="IPR019887">
    <property type="entry name" value="Tscrpt_reg_AsnC/Lrp_C"/>
</dbReference>
<proteinExistence type="predicted"/>
<dbReference type="InterPro" id="IPR036390">
    <property type="entry name" value="WH_DNA-bd_sf"/>
</dbReference>
<dbReference type="KEGG" id="whj:H9Q79_10970"/>
<organism evidence="5 6">
    <name type="scientific">Wansuia hejianensis</name>
    <dbReference type="NCBI Taxonomy" id="2763667"/>
    <lineage>
        <taxon>Bacteria</taxon>
        <taxon>Bacillati</taxon>
        <taxon>Bacillota</taxon>
        <taxon>Clostridia</taxon>
        <taxon>Lachnospirales</taxon>
        <taxon>Lachnospiraceae</taxon>
        <taxon>Wansuia</taxon>
    </lineage>
</organism>
<dbReference type="SUPFAM" id="SSF46785">
    <property type="entry name" value="Winged helix' DNA-binding domain"/>
    <property type="match status" value="1"/>
</dbReference>
<dbReference type="Gene3D" id="3.30.70.920">
    <property type="match status" value="1"/>
</dbReference>
<accession>A0A7G9GI68</accession>
<dbReference type="PANTHER" id="PTHR30154:SF55">
    <property type="entry name" value="HTH-TYPE TRANSCRIPTIONAL REGULATOR LRPB"/>
    <property type="match status" value="1"/>
</dbReference>
<evidence type="ECO:0000256" key="2">
    <source>
        <dbReference type="ARBA" id="ARBA00023125"/>
    </source>
</evidence>
<keyword evidence="1" id="KW-0805">Transcription regulation</keyword>
<evidence type="ECO:0000256" key="1">
    <source>
        <dbReference type="ARBA" id="ARBA00023015"/>
    </source>
</evidence>
<evidence type="ECO:0000256" key="3">
    <source>
        <dbReference type="ARBA" id="ARBA00023163"/>
    </source>
</evidence>
<gene>
    <name evidence="5" type="ORF">H9Q79_10970</name>
</gene>
<evidence type="ECO:0000313" key="5">
    <source>
        <dbReference type="EMBL" id="QNM10500.1"/>
    </source>
</evidence>